<dbReference type="Pfam" id="PF07690">
    <property type="entry name" value="MFS_1"/>
    <property type="match status" value="1"/>
</dbReference>
<dbReference type="Gene3D" id="1.20.1250.20">
    <property type="entry name" value="MFS general substrate transporter like domains"/>
    <property type="match status" value="1"/>
</dbReference>
<keyword evidence="5 7" id="KW-1133">Transmembrane helix</keyword>
<evidence type="ECO:0000256" key="2">
    <source>
        <dbReference type="ARBA" id="ARBA00022448"/>
    </source>
</evidence>
<feature type="domain" description="Major facilitator superfamily (MFS) profile" evidence="8">
    <location>
        <begin position="1"/>
        <end position="441"/>
    </location>
</feature>
<evidence type="ECO:0000313" key="9">
    <source>
        <dbReference type="EMBL" id="GII97474.1"/>
    </source>
</evidence>
<dbReference type="AlphaFoldDB" id="A0A919VGV1"/>
<feature type="transmembrane region" description="Helical" evidence="7">
    <location>
        <begin position="380"/>
        <end position="402"/>
    </location>
</feature>
<feature type="transmembrane region" description="Helical" evidence="7">
    <location>
        <begin position="414"/>
        <end position="437"/>
    </location>
</feature>
<reference evidence="9" key="1">
    <citation type="submission" date="2021-01" db="EMBL/GenBank/DDBJ databases">
        <title>Whole genome shotgun sequence of Sinosporangium siamense NBRC 109515.</title>
        <authorList>
            <person name="Komaki H."/>
            <person name="Tamura T."/>
        </authorList>
    </citation>
    <scope>NUCLEOTIDE SEQUENCE</scope>
    <source>
        <strain evidence="9">NBRC 109515</strain>
    </source>
</reference>
<proteinExistence type="predicted"/>
<dbReference type="PRINTS" id="PR01036">
    <property type="entry name" value="TCRTETB"/>
</dbReference>
<evidence type="ECO:0000256" key="4">
    <source>
        <dbReference type="ARBA" id="ARBA00022692"/>
    </source>
</evidence>
<feature type="transmembrane region" description="Helical" evidence="7">
    <location>
        <begin position="279"/>
        <end position="299"/>
    </location>
</feature>
<feature type="transmembrane region" description="Helical" evidence="7">
    <location>
        <begin position="211"/>
        <end position="229"/>
    </location>
</feature>
<feature type="transmembrane region" description="Helical" evidence="7">
    <location>
        <begin position="89"/>
        <end position="111"/>
    </location>
</feature>
<dbReference type="RefSeq" id="WP_204033624.1">
    <property type="nucleotide sequence ID" value="NZ_BOOW01000060.1"/>
</dbReference>
<keyword evidence="2" id="KW-0813">Transport</keyword>
<feature type="transmembrane region" description="Helical" evidence="7">
    <location>
        <begin position="64"/>
        <end position="83"/>
    </location>
</feature>
<feature type="transmembrane region" description="Helical" evidence="7">
    <location>
        <begin position="342"/>
        <end position="368"/>
    </location>
</feature>
<dbReference type="InterPro" id="IPR011701">
    <property type="entry name" value="MFS"/>
</dbReference>
<organism evidence="9 10">
    <name type="scientific">Sinosporangium siamense</name>
    <dbReference type="NCBI Taxonomy" id="1367973"/>
    <lineage>
        <taxon>Bacteria</taxon>
        <taxon>Bacillati</taxon>
        <taxon>Actinomycetota</taxon>
        <taxon>Actinomycetes</taxon>
        <taxon>Streptosporangiales</taxon>
        <taxon>Streptosporangiaceae</taxon>
        <taxon>Sinosporangium</taxon>
    </lineage>
</organism>
<dbReference type="CDD" id="cd17321">
    <property type="entry name" value="MFS_MMR_MDR_like"/>
    <property type="match status" value="1"/>
</dbReference>
<evidence type="ECO:0000256" key="1">
    <source>
        <dbReference type="ARBA" id="ARBA00004651"/>
    </source>
</evidence>
<dbReference type="InterPro" id="IPR020846">
    <property type="entry name" value="MFS_dom"/>
</dbReference>
<keyword evidence="4 7" id="KW-0812">Transmembrane</keyword>
<dbReference type="PROSITE" id="PS50850">
    <property type="entry name" value="MFS"/>
    <property type="match status" value="1"/>
</dbReference>
<evidence type="ECO:0000256" key="6">
    <source>
        <dbReference type="ARBA" id="ARBA00023136"/>
    </source>
</evidence>
<feature type="transmembrane region" description="Helical" evidence="7">
    <location>
        <begin position="184"/>
        <end position="205"/>
    </location>
</feature>
<feature type="transmembrane region" description="Helical" evidence="7">
    <location>
        <begin position="150"/>
        <end position="172"/>
    </location>
</feature>
<dbReference type="InterPro" id="IPR036259">
    <property type="entry name" value="MFS_trans_sf"/>
</dbReference>
<feature type="transmembrane region" description="Helical" evidence="7">
    <location>
        <begin position="123"/>
        <end position="144"/>
    </location>
</feature>
<comment type="caution">
    <text evidence="9">The sequence shown here is derived from an EMBL/GenBank/DDBJ whole genome shotgun (WGS) entry which is preliminary data.</text>
</comment>
<name>A0A919VGV1_9ACTN</name>
<evidence type="ECO:0000313" key="10">
    <source>
        <dbReference type="Proteomes" id="UP000606172"/>
    </source>
</evidence>
<feature type="transmembrane region" description="Helical" evidence="7">
    <location>
        <begin position="34"/>
        <end position="52"/>
    </location>
</feature>
<dbReference type="Proteomes" id="UP000606172">
    <property type="component" value="Unassembled WGS sequence"/>
</dbReference>
<feature type="transmembrane region" description="Helical" evidence="7">
    <location>
        <begin position="311"/>
        <end position="330"/>
    </location>
</feature>
<keyword evidence="3" id="KW-1003">Cell membrane</keyword>
<evidence type="ECO:0000256" key="3">
    <source>
        <dbReference type="ARBA" id="ARBA00022475"/>
    </source>
</evidence>
<keyword evidence="10" id="KW-1185">Reference proteome</keyword>
<evidence type="ECO:0000256" key="7">
    <source>
        <dbReference type="SAM" id="Phobius"/>
    </source>
</evidence>
<evidence type="ECO:0000259" key="8">
    <source>
        <dbReference type="PROSITE" id="PS50850"/>
    </source>
</evidence>
<comment type="subcellular location">
    <subcellularLocation>
        <location evidence="1">Cell membrane</location>
        <topology evidence="1">Multi-pass membrane protein</topology>
    </subcellularLocation>
</comment>
<dbReference type="GO" id="GO:0005886">
    <property type="term" value="C:plasma membrane"/>
    <property type="evidence" value="ECO:0007669"/>
    <property type="project" value="UniProtKB-SubCell"/>
</dbReference>
<dbReference type="SUPFAM" id="SSF103473">
    <property type="entry name" value="MFS general substrate transporter"/>
    <property type="match status" value="1"/>
</dbReference>
<dbReference type="GO" id="GO:0022857">
    <property type="term" value="F:transmembrane transporter activity"/>
    <property type="evidence" value="ECO:0007669"/>
    <property type="project" value="InterPro"/>
</dbReference>
<protein>
    <submittedName>
        <fullName evidence="9">MFS transporter</fullName>
    </submittedName>
</protein>
<evidence type="ECO:0000256" key="5">
    <source>
        <dbReference type="ARBA" id="ARBA00022989"/>
    </source>
</evidence>
<accession>A0A919VGV1</accession>
<gene>
    <name evidence="9" type="ORF">Ssi02_77050</name>
</gene>
<dbReference type="PANTHER" id="PTHR42718">
    <property type="entry name" value="MAJOR FACILITATOR SUPERFAMILY MULTIDRUG TRANSPORTER MFSC"/>
    <property type="match status" value="1"/>
</dbReference>
<dbReference type="Gene3D" id="1.20.1720.10">
    <property type="entry name" value="Multidrug resistance protein D"/>
    <property type="match status" value="1"/>
</dbReference>
<feature type="transmembrane region" description="Helical" evidence="7">
    <location>
        <begin position="250"/>
        <end position="273"/>
    </location>
</feature>
<dbReference type="EMBL" id="BOOW01000060">
    <property type="protein sequence ID" value="GII97474.1"/>
    <property type="molecule type" value="Genomic_DNA"/>
</dbReference>
<keyword evidence="6 7" id="KW-0472">Membrane</keyword>
<sequence>MIVSCELTLMLDSTIVNVALPEIREGLGFSPTGLSWVTTAFLLAFGGLLLLGGRAGDLLGKRKVFLAGMSLFTAASLVGGLAMTAEILVLARALQGVGAALAGPSTLALLVTNFRGVLQAKALGVYSSVTASAMTLGLVLGGVITTALSWRWALLINVPIGLVVLFLTPRYVEESAADSGSFDLVGAVASVAGLTALTFGLVRAADHGWEDGVPALAVGVVLLIAFVWLERRVRQPILPLRLFADRTRAAAFAIMLLVPMVTLSMQFLLVQFLQEVMGFSPLAAGAAFLPMAIGMLVAAQYASRLVGRFGAGPVGLGGLAALAAATGWLTRLSAETGYADGVFGPVLLTGVGLGLVIVPFNVVVMTGVDPAESGVASGVLQALNLTGASLGVAILSAVYALVKPGAGPQAVAEGMRAAFGAGLGVVAVATLVVVAFVRKKPRG</sequence>
<dbReference type="PANTHER" id="PTHR42718:SF46">
    <property type="entry name" value="BLR6921 PROTEIN"/>
    <property type="match status" value="1"/>
</dbReference>